<name>A0A139XF35_9CYAN</name>
<dbReference type="RefSeq" id="WP_017747705.1">
    <property type="nucleotide sequence ID" value="NZ_KQ976354.1"/>
</dbReference>
<dbReference type="InterPro" id="IPR001387">
    <property type="entry name" value="Cro/C1-type_HTH"/>
</dbReference>
<protein>
    <submittedName>
        <fullName evidence="2">XRE family transcriptional regulator</fullName>
    </submittedName>
</protein>
<dbReference type="Gene3D" id="1.10.260.40">
    <property type="entry name" value="lambda repressor-like DNA-binding domains"/>
    <property type="match status" value="1"/>
</dbReference>
<dbReference type="EMBL" id="ANNX02000016">
    <property type="protein sequence ID" value="KYC43232.1"/>
    <property type="molecule type" value="Genomic_DNA"/>
</dbReference>
<proteinExistence type="predicted"/>
<organism evidence="2 3">
    <name type="scientific">Scytonema hofmannii PCC 7110</name>
    <dbReference type="NCBI Taxonomy" id="128403"/>
    <lineage>
        <taxon>Bacteria</taxon>
        <taxon>Bacillati</taxon>
        <taxon>Cyanobacteriota</taxon>
        <taxon>Cyanophyceae</taxon>
        <taxon>Nostocales</taxon>
        <taxon>Scytonemataceae</taxon>
        <taxon>Scytonema</taxon>
    </lineage>
</organism>
<dbReference type="InterPro" id="IPR010982">
    <property type="entry name" value="Lambda_DNA-bd_dom_sf"/>
</dbReference>
<sequence>MTEEIKIQASSGNVFADLSLENPDELLVKAELVRKICNIISTQHMTQAEAAELLVIDRSKVSALMTGKLSSFSTVNLFQFLNALGQDVEIVITSKPQSDSQARTRVVSK</sequence>
<feature type="domain" description="HigA2-like helix-turn-helix" evidence="1">
    <location>
        <begin position="14"/>
        <end position="92"/>
    </location>
</feature>
<dbReference type="InterPro" id="IPR039554">
    <property type="entry name" value="HigA2-like_HTH"/>
</dbReference>
<keyword evidence="3" id="KW-1185">Reference proteome</keyword>
<gene>
    <name evidence="2" type="ORF">WA1_14150</name>
</gene>
<dbReference type="STRING" id="128403.WA1_14150"/>
<accession>A0A139XF35</accession>
<dbReference type="Proteomes" id="UP000076925">
    <property type="component" value="Unassembled WGS sequence"/>
</dbReference>
<evidence type="ECO:0000313" key="2">
    <source>
        <dbReference type="EMBL" id="KYC43232.1"/>
    </source>
</evidence>
<dbReference type="CDD" id="cd00093">
    <property type="entry name" value="HTH_XRE"/>
    <property type="match status" value="1"/>
</dbReference>
<evidence type="ECO:0000313" key="3">
    <source>
        <dbReference type="Proteomes" id="UP000076925"/>
    </source>
</evidence>
<dbReference type="AlphaFoldDB" id="A0A139XF35"/>
<dbReference type="OrthoDB" id="129377at2"/>
<comment type="caution">
    <text evidence="2">The sequence shown here is derived from an EMBL/GenBank/DDBJ whole genome shotgun (WGS) entry which is preliminary data.</text>
</comment>
<dbReference type="Pfam" id="PF13744">
    <property type="entry name" value="HTH_37"/>
    <property type="match status" value="1"/>
</dbReference>
<reference evidence="2 3" key="1">
    <citation type="journal article" date="2013" name="Genome Biol. Evol.">
        <title>Genomes of Stigonematalean cyanobacteria (subsection V) and the evolution of oxygenic photosynthesis from prokaryotes to plastids.</title>
        <authorList>
            <person name="Dagan T."/>
            <person name="Roettger M."/>
            <person name="Stucken K."/>
            <person name="Landan G."/>
            <person name="Koch R."/>
            <person name="Major P."/>
            <person name="Gould S.B."/>
            <person name="Goremykin V.V."/>
            <person name="Rippka R."/>
            <person name="Tandeau de Marsac N."/>
            <person name="Gugger M."/>
            <person name="Lockhart P.J."/>
            <person name="Allen J.F."/>
            <person name="Brune I."/>
            <person name="Maus I."/>
            <person name="Puhler A."/>
            <person name="Martin W.F."/>
        </authorList>
    </citation>
    <scope>NUCLEOTIDE SEQUENCE [LARGE SCALE GENOMIC DNA]</scope>
    <source>
        <strain evidence="2 3">PCC 7110</strain>
    </source>
</reference>
<evidence type="ECO:0000259" key="1">
    <source>
        <dbReference type="Pfam" id="PF13744"/>
    </source>
</evidence>
<dbReference type="SUPFAM" id="SSF47413">
    <property type="entry name" value="lambda repressor-like DNA-binding domains"/>
    <property type="match status" value="1"/>
</dbReference>
<dbReference type="GO" id="GO:0003677">
    <property type="term" value="F:DNA binding"/>
    <property type="evidence" value="ECO:0007669"/>
    <property type="project" value="InterPro"/>
</dbReference>